<dbReference type="InterPro" id="IPR051081">
    <property type="entry name" value="HTH_MetalResp_TranReg"/>
</dbReference>
<evidence type="ECO:0000313" key="6">
    <source>
        <dbReference type="Proteomes" id="UP001500393"/>
    </source>
</evidence>
<keyword evidence="3" id="KW-0804">Transcription</keyword>
<dbReference type="PROSITE" id="PS50987">
    <property type="entry name" value="HTH_ARSR_2"/>
    <property type="match status" value="1"/>
</dbReference>
<evidence type="ECO:0000256" key="2">
    <source>
        <dbReference type="ARBA" id="ARBA00023125"/>
    </source>
</evidence>
<dbReference type="Pfam" id="PF12840">
    <property type="entry name" value="HTH_20"/>
    <property type="match status" value="1"/>
</dbReference>
<dbReference type="PANTHER" id="PTHR33154:SF33">
    <property type="entry name" value="TRANSCRIPTIONAL REPRESSOR SDPR"/>
    <property type="match status" value="1"/>
</dbReference>
<dbReference type="InterPro" id="IPR045981">
    <property type="entry name" value="DUF5937"/>
</dbReference>
<dbReference type="RefSeq" id="WP_344208584.1">
    <property type="nucleotide sequence ID" value="NZ_BAAAOS010000001.1"/>
</dbReference>
<dbReference type="Pfam" id="PF19361">
    <property type="entry name" value="DUF5937"/>
    <property type="match status" value="1"/>
</dbReference>
<dbReference type="InterPro" id="IPR036388">
    <property type="entry name" value="WH-like_DNA-bd_sf"/>
</dbReference>
<dbReference type="InterPro" id="IPR036390">
    <property type="entry name" value="WH_DNA-bd_sf"/>
</dbReference>
<dbReference type="Proteomes" id="UP001500393">
    <property type="component" value="Unassembled WGS sequence"/>
</dbReference>
<evidence type="ECO:0000313" key="5">
    <source>
        <dbReference type="EMBL" id="GAA1551422.1"/>
    </source>
</evidence>
<feature type="domain" description="HTH arsR-type" evidence="4">
    <location>
        <begin position="261"/>
        <end position="353"/>
    </location>
</feature>
<proteinExistence type="predicted"/>
<keyword evidence="2" id="KW-0238">DNA-binding</keyword>
<organism evidence="5 6">
    <name type="scientific">Kribbella sancticallisti</name>
    <dbReference type="NCBI Taxonomy" id="460087"/>
    <lineage>
        <taxon>Bacteria</taxon>
        <taxon>Bacillati</taxon>
        <taxon>Actinomycetota</taxon>
        <taxon>Actinomycetes</taxon>
        <taxon>Propionibacteriales</taxon>
        <taxon>Kribbellaceae</taxon>
        <taxon>Kribbella</taxon>
    </lineage>
</organism>
<keyword evidence="1" id="KW-0805">Transcription regulation</keyword>
<reference evidence="6" key="1">
    <citation type="journal article" date="2019" name="Int. J. Syst. Evol. Microbiol.">
        <title>The Global Catalogue of Microorganisms (GCM) 10K type strain sequencing project: providing services to taxonomists for standard genome sequencing and annotation.</title>
        <authorList>
            <consortium name="The Broad Institute Genomics Platform"/>
            <consortium name="The Broad Institute Genome Sequencing Center for Infectious Disease"/>
            <person name="Wu L."/>
            <person name="Ma J."/>
        </authorList>
    </citation>
    <scope>NUCLEOTIDE SEQUENCE [LARGE SCALE GENOMIC DNA]</scope>
    <source>
        <strain evidence="6">JCM 14969</strain>
    </source>
</reference>
<dbReference type="NCBIfam" id="NF033788">
    <property type="entry name" value="HTH_metalloreg"/>
    <property type="match status" value="1"/>
</dbReference>
<name>A0ABP4MWJ7_9ACTN</name>
<evidence type="ECO:0000259" key="4">
    <source>
        <dbReference type="PROSITE" id="PS50987"/>
    </source>
</evidence>
<dbReference type="PRINTS" id="PR00778">
    <property type="entry name" value="HTHARSR"/>
</dbReference>
<gene>
    <name evidence="5" type="ORF">GCM10009789_01440</name>
</gene>
<sequence>MPTVLAGVSRLDPERVRHIASPLIELGSALHVLAEPRHHGKTEWAEQVRATMPPELQRELAAWTWTVRAVRARFFATSSATGLPSWQDELAVLRSRAPEDVAAELVRPLRGRPLSTRTTDADAVRRWARSRGQAVAVLVESLLTDPADPVRRFLDLLDACWQGWFGELWAESRDQLAARGRQDRDRAVRDGLGVMLRSLDGSIAARDPDSVVVQKVQNKRIDLAERSILLVPSNFIAPHLFLGEIPGEPLTVIYPAAGGAAEVPTAQAIRSRLEALAGPDRLQICRAVASEPRTAGEIATIWGLNPTQVTRHLRALTRAGLVTAERQGRFVAYRLDEDAVRSIGTDLLDLVMR</sequence>
<dbReference type="CDD" id="cd00090">
    <property type="entry name" value="HTH_ARSR"/>
    <property type="match status" value="1"/>
</dbReference>
<comment type="caution">
    <text evidence="5">The sequence shown here is derived from an EMBL/GenBank/DDBJ whole genome shotgun (WGS) entry which is preliminary data.</text>
</comment>
<dbReference type="PANTHER" id="PTHR33154">
    <property type="entry name" value="TRANSCRIPTIONAL REGULATOR, ARSR FAMILY"/>
    <property type="match status" value="1"/>
</dbReference>
<keyword evidence="6" id="KW-1185">Reference proteome</keyword>
<dbReference type="SUPFAM" id="SSF46785">
    <property type="entry name" value="Winged helix' DNA-binding domain"/>
    <property type="match status" value="1"/>
</dbReference>
<dbReference type="EMBL" id="BAAAOS010000001">
    <property type="protein sequence ID" value="GAA1551422.1"/>
    <property type="molecule type" value="Genomic_DNA"/>
</dbReference>
<dbReference type="SMART" id="SM00418">
    <property type="entry name" value="HTH_ARSR"/>
    <property type="match status" value="1"/>
</dbReference>
<accession>A0ABP4MWJ7</accession>
<protein>
    <submittedName>
        <fullName evidence="5">DUF5937 family protein</fullName>
    </submittedName>
</protein>
<evidence type="ECO:0000256" key="1">
    <source>
        <dbReference type="ARBA" id="ARBA00023015"/>
    </source>
</evidence>
<dbReference type="InterPro" id="IPR001845">
    <property type="entry name" value="HTH_ArsR_DNA-bd_dom"/>
</dbReference>
<dbReference type="Gene3D" id="1.10.10.10">
    <property type="entry name" value="Winged helix-like DNA-binding domain superfamily/Winged helix DNA-binding domain"/>
    <property type="match status" value="1"/>
</dbReference>
<dbReference type="InterPro" id="IPR011991">
    <property type="entry name" value="ArsR-like_HTH"/>
</dbReference>
<evidence type="ECO:0000256" key="3">
    <source>
        <dbReference type="ARBA" id="ARBA00023163"/>
    </source>
</evidence>